<dbReference type="Gene3D" id="3.40.50.2000">
    <property type="entry name" value="Glycogen Phosphorylase B"/>
    <property type="match status" value="3"/>
</dbReference>
<dbReference type="InterPro" id="IPR011834">
    <property type="entry name" value="Agluc_phsphrylas"/>
</dbReference>
<dbReference type="AlphaFoldDB" id="A0A0M0BS83"/>
<dbReference type="Pfam" id="PF00343">
    <property type="entry name" value="Phosphorylase"/>
    <property type="match status" value="1"/>
</dbReference>
<proteinExistence type="inferred from homology"/>
<protein>
    <submittedName>
        <fullName evidence="2">Alpha-glucan phosphorylase</fullName>
    </submittedName>
</protein>
<dbReference type="GO" id="GO:0030170">
    <property type="term" value="F:pyridoxal phosphate binding"/>
    <property type="evidence" value="ECO:0007669"/>
    <property type="project" value="InterPro"/>
</dbReference>
<organism evidence="2 3">
    <name type="scientific">miscellaneous Crenarchaeota group-1 archaeon SG8-32-3</name>
    <dbReference type="NCBI Taxonomy" id="1685125"/>
    <lineage>
        <taxon>Archaea</taxon>
        <taxon>Candidatus Bathyarchaeota</taxon>
        <taxon>MCG-1</taxon>
    </lineage>
</organism>
<reference evidence="3" key="1">
    <citation type="submission" date="2015-06" db="EMBL/GenBank/DDBJ databases">
        <title>New insights into the roles of widespread benthic archaea in carbon and nitrogen cycling.</title>
        <authorList>
            <person name="Lazar C.S."/>
            <person name="Baker B.J."/>
            <person name="Seitz K.W."/>
            <person name="Hyde A.S."/>
            <person name="Dick G.J."/>
            <person name="Hinrichs K.-U."/>
            <person name="Teske A.P."/>
        </authorList>
    </citation>
    <scope>NUCLEOTIDE SEQUENCE [LARGE SCALE GENOMIC DNA]</scope>
</reference>
<dbReference type="SUPFAM" id="SSF53756">
    <property type="entry name" value="UDP-Glycosyltransferase/glycogen phosphorylase"/>
    <property type="match status" value="1"/>
</dbReference>
<dbReference type="InterPro" id="IPR052182">
    <property type="entry name" value="Glycogen/Maltodextrin_Phosph"/>
</dbReference>
<comment type="caution">
    <text evidence="2">The sequence shown here is derived from an EMBL/GenBank/DDBJ whole genome shotgun (WGS) entry which is preliminary data.</text>
</comment>
<dbReference type="NCBIfam" id="TIGR02094">
    <property type="entry name" value="more_P_ylases"/>
    <property type="match status" value="1"/>
</dbReference>
<dbReference type="Proteomes" id="UP000054016">
    <property type="component" value="Unassembled WGS sequence"/>
</dbReference>
<dbReference type="EMBL" id="LFWV01000038">
    <property type="protein sequence ID" value="KON31304.1"/>
    <property type="molecule type" value="Genomic_DNA"/>
</dbReference>
<evidence type="ECO:0000313" key="2">
    <source>
        <dbReference type="EMBL" id="KON31304.1"/>
    </source>
</evidence>
<dbReference type="InterPro" id="IPR000811">
    <property type="entry name" value="Glyco_trans_35"/>
</dbReference>
<dbReference type="PATRIC" id="fig|1685125.3.peg.18"/>
<dbReference type="GO" id="GO:0005975">
    <property type="term" value="P:carbohydrate metabolic process"/>
    <property type="evidence" value="ECO:0007669"/>
    <property type="project" value="InterPro"/>
</dbReference>
<dbReference type="PANTHER" id="PTHR42655">
    <property type="entry name" value="GLYCOGEN PHOSPHORYLASE"/>
    <property type="match status" value="1"/>
</dbReference>
<gene>
    <name evidence="2" type="ORF">AC478_03055</name>
</gene>
<evidence type="ECO:0000256" key="1">
    <source>
        <dbReference type="ARBA" id="ARBA00006047"/>
    </source>
</evidence>
<dbReference type="PANTHER" id="PTHR42655:SF1">
    <property type="entry name" value="GLYCOGEN PHOSPHORYLASE"/>
    <property type="match status" value="1"/>
</dbReference>
<dbReference type="GO" id="GO:0008184">
    <property type="term" value="F:glycogen phosphorylase activity"/>
    <property type="evidence" value="ECO:0007669"/>
    <property type="project" value="InterPro"/>
</dbReference>
<sequence>MEIGITKDIPTYSGGLGVLAGDIVKASADLKLQMVALTLASRKGYFRQKLTERGEQQEFPDEWNPSKSLFLMPKKTTVTIEDRQVKVQAWLYEHQSPTGGMVPILFLDTDVEGNTPEDRRITDYLYGGDKRYRFKQEIVLGIGGVKLLKELGFKVRKYHMNEGHSALLTFELLKDKSMDAEKVQTLCVFTTHTPIEAAFDQYPYGMVNEVLDKEYLMLNFKQYAGQENLNMTYLALNLSKYVNGVSKAHMEYSRKLFPGHYIRSVTNGVHSYTWTCPVFRTLFDKYIPSWANEPILLVRALEIPNREVWDAHFKAKMDLIGFVEKSSGVKLDPEVLTIGFARRATGYKRSTLIFSDLHRLMEVNKSGKIQMVFAGKAHPRDVDGKRLIKEIYEYADRVKEQMKIVYLENYNMEIAGKLTSGVDVWLNTPVPPMEASGTSGMKAAHNGVVNFSVLDGWWVEGCVEGVTGWSIGPHPKELVTDEERKEVELRDLYSKLEYLITPTFYGDRDEWIELMKNSIARIAHYFQIQWVMRRYITEAYII</sequence>
<evidence type="ECO:0000313" key="3">
    <source>
        <dbReference type="Proteomes" id="UP000054016"/>
    </source>
</evidence>
<name>A0A0M0BS83_9ARCH</name>
<comment type="similarity">
    <text evidence="1">Belongs to the glycogen phosphorylase family.</text>
</comment>
<accession>A0A0M0BS83</accession>